<keyword evidence="12" id="KW-0732">Signal</keyword>
<keyword evidence="5" id="KW-0136">Cellulose degradation</keyword>
<dbReference type="PANTHER" id="PTHR42715:SF2">
    <property type="entry name" value="BETA-GLUCOSIDASE F-RELATED"/>
    <property type="match status" value="1"/>
</dbReference>
<dbReference type="InterPro" id="IPR019800">
    <property type="entry name" value="Glyco_hydro_3_AS"/>
</dbReference>
<sequence>MLFISETWRLVLPLLLFPCLFTAASGSSPATQTARADVPPGYNSPPYYPTPKGGWVQEWQAAYAKAAVVVANMTLAEKVNLTTGTGIFMGPCVGQTGSALRFGIPNLCLQDGPLGVRNTDHNTAFPAGITVGATFDKKLMYERGVAMVGPLGRKPRGGRNWEGFGADPSLQAIGGALTIKGVQKAGVIATVKHLVGNEQEIHRMTNVVQRGYSSNIDDRTLHELYLWPFAEAVRAGVGALMMAYNDVNGSTCSQNSLLINGILKDELGFQGLVMSDWFGQIVVATWFQFGQDDNYPEPNFSTNTQEESGLLYPGAVFSPRGIVNKFVDVQGNHKEIARTIARDAITLVKNKDNLLPLKTSASIAIFGEDAGTNPNGINFCADKGCNKGVLTMGWGSGTSRLPYLSTPEEAIKNRSETARSYITNKFPSNIKVKPEDVAIVFVNSDSGENYITVERNPGDRSYAGLELWYGGDELIQEAAKKFSSVVVVVHTVGPTLLEKWVDLPAVKSVLIAHLPGQEAGNAVTDILFGDVSPSGHLPYTIPKSESDYSPSSSLLNQPFGQIQDNFVDGLYVDYRHFQKEGKSVRYPFGYGLSYTTFGFDGATITAGTRLSEYPPPRMPKGMTPIYTDKIPDGSEVAWPRNFHRIWRYLYPYLNNPASVKADSKFIYPEGYQTTPQPDPRAGGSQGGNPALWDIVFTVAIKIKNTGRVPGRAVAQVYVELPTELAANTPKLQLRQFEKTSNLAPGQEEVLKMELTRKDLSIWDVVTQDWRAPVDGKGVKFYIGESVEDLHIVCETSSGTCRAVS</sequence>
<organism evidence="14 15">
    <name type="scientific">Trichophyton tonsurans (strain CBS 112818)</name>
    <name type="common">Scalp ringworm fungus</name>
    <dbReference type="NCBI Taxonomy" id="647933"/>
    <lineage>
        <taxon>Eukaryota</taxon>
        <taxon>Fungi</taxon>
        <taxon>Dikarya</taxon>
        <taxon>Ascomycota</taxon>
        <taxon>Pezizomycotina</taxon>
        <taxon>Eurotiomycetes</taxon>
        <taxon>Eurotiomycetidae</taxon>
        <taxon>Onygenales</taxon>
        <taxon>Arthrodermataceae</taxon>
        <taxon>Trichophyton</taxon>
    </lineage>
</organism>
<dbReference type="InterPro" id="IPR013783">
    <property type="entry name" value="Ig-like_fold"/>
</dbReference>
<comment type="catalytic activity">
    <reaction evidence="1 11">
        <text>Hydrolysis of terminal, non-reducing beta-D-glucosyl residues with release of beta-D-glucose.</text>
        <dbReference type="EC" id="3.2.1.21"/>
    </reaction>
</comment>
<name>F2S5S8_TRIT1</name>
<comment type="function">
    <text evidence="10">Beta-glucosidases are one of a number of cellulolytic enzymes involved in the degradation of cellulosic biomass. Catalyzes the last step releasing glucose from the inhibitory cellobiose.</text>
</comment>
<feature type="chain" id="PRO_5003285873" description="beta-glucosidase" evidence="12">
    <location>
        <begin position="27"/>
        <end position="804"/>
    </location>
</feature>
<dbReference type="Gene3D" id="3.40.50.1700">
    <property type="entry name" value="Glycoside hydrolase family 3 C-terminal domain"/>
    <property type="match status" value="1"/>
</dbReference>
<evidence type="ECO:0000256" key="8">
    <source>
        <dbReference type="ARBA" id="ARBA00023295"/>
    </source>
</evidence>
<keyword evidence="7 11" id="KW-0119">Carbohydrate metabolism</keyword>
<dbReference type="InterPro" id="IPR026891">
    <property type="entry name" value="Fn3-like"/>
</dbReference>
<dbReference type="InterPro" id="IPR002772">
    <property type="entry name" value="Glyco_hydro_3_C"/>
</dbReference>
<proteinExistence type="inferred from homology"/>
<dbReference type="Gene3D" id="3.20.20.300">
    <property type="entry name" value="Glycoside hydrolase, family 3, N-terminal domain"/>
    <property type="match status" value="1"/>
</dbReference>
<dbReference type="GO" id="GO:0030245">
    <property type="term" value="P:cellulose catabolic process"/>
    <property type="evidence" value="ECO:0007669"/>
    <property type="project" value="UniProtKB-UniPathway"/>
</dbReference>
<dbReference type="PANTHER" id="PTHR42715">
    <property type="entry name" value="BETA-GLUCOSIDASE"/>
    <property type="match status" value="1"/>
</dbReference>
<evidence type="ECO:0000313" key="15">
    <source>
        <dbReference type="Proteomes" id="UP000009172"/>
    </source>
</evidence>
<evidence type="ECO:0000256" key="7">
    <source>
        <dbReference type="ARBA" id="ARBA00023277"/>
    </source>
</evidence>
<feature type="domain" description="Fibronectin type III-like" evidence="13">
    <location>
        <begin position="712"/>
        <end position="786"/>
    </location>
</feature>
<dbReference type="FunFam" id="3.40.50.1700:FF:000003">
    <property type="entry name" value="Probable beta-glucosidase"/>
    <property type="match status" value="1"/>
</dbReference>
<dbReference type="FunFam" id="3.20.20.300:FF:000002">
    <property type="entry name" value="Probable beta-glucosidase"/>
    <property type="match status" value="1"/>
</dbReference>
<evidence type="ECO:0000259" key="13">
    <source>
        <dbReference type="SMART" id="SM01217"/>
    </source>
</evidence>
<dbReference type="InterPro" id="IPR017853">
    <property type="entry name" value="GH"/>
</dbReference>
<keyword evidence="15" id="KW-1185">Reference proteome</keyword>
<dbReference type="UniPathway" id="UPA00696"/>
<evidence type="ECO:0000256" key="12">
    <source>
        <dbReference type="SAM" id="SignalP"/>
    </source>
</evidence>
<comment type="similarity">
    <text evidence="3 11">Belongs to the glycosyl hydrolase 3 family.</text>
</comment>
<dbReference type="AlphaFoldDB" id="F2S5S8"/>
<dbReference type="OrthoDB" id="416222at2759"/>
<dbReference type="SUPFAM" id="SSF51445">
    <property type="entry name" value="(Trans)glycosidases"/>
    <property type="match status" value="1"/>
</dbReference>
<protein>
    <recommendedName>
        <fullName evidence="11">beta-glucosidase</fullName>
        <ecNumber evidence="11">3.2.1.21</ecNumber>
    </recommendedName>
</protein>
<gene>
    <name evidence="14" type="ORF">TESG_06290</name>
</gene>
<comment type="pathway">
    <text evidence="2 11">Glycan metabolism; cellulose degradation.</text>
</comment>
<dbReference type="Pfam" id="PF01915">
    <property type="entry name" value="Glyco_hydro_3_C"/>
    <property type="match status" value="1"/>
</dbReference>
<evidence type="ECO:0000256" key="2">
    <source>
        <dbReference type="ARBA" id="ARBA00004987"/>
    </source>
</evidence>
<dbReference type="InterPro" id="IPR036881">
    <property type="entry name" value="Glyco_hydro_3_C_sf"/>
</dbReference>
<evidence type="ECO:0000256" key="4">
    <source>
        <dbReference type="ARBA" id="ARBA00022801"/>
    </source>
</evidence>
<keyword evidence="6" id="KW-0325">Glycoprotein</keyword>
<evidence type="ECO:0000256" key="5">
    <source>
        <dbReference type="ARBA" id="ARBA00023001"/>
    </source>
</evidence>
<evidence type="ECO:0000256" key="3">
    <source>
        <dbReference type="ARBA" id="ARBA00005336"/>
    </source>
</evidence>
<evidence type="ECO:0000256" key="1">
    <source>
        <dbReference type="ARBA" id="ARBA00000448"/>
    </source>
</evidence>
<keyword evidence="8 11" id="KW-0326">Glycosidase</keyword>
<dbReference type="SMART" id="SM01217">
    <property type="entry name" value="Fn3_like"/>
    <property type="match status" value="1"/>
</dbReference>
<evidence type="ECO:0000256" key="9">
    <source>
        <dbReference type="ARBA" id="ARBA00023326"/>
    </source>
</evidence>
<dbReference type="Pfam" id="PF00933">
    <property type="entry name" value="Glyco_hydro_3"/>
    <property type="match status" value="1"/>
</dbReference>
<dbReference type="HOGENOM" id="CLU_004542_2_1_1"/>
<dbReference type="EMBL" id="GG698516">
    <property type="protein sequence ID" value="EGD98927.1"/>
    <property type="molecule type" value="Genomic_DNA"/>
</dbReference>
<reference evidence="15" key="1">
    <citation type="journal article" date="2012" name="MBio">
        <title>Comparative genome analysis of Trichophyton rubrum and related dermatophytes reveals candidate genes involved in infection.</title>
        <authorList>
            <person name="Martinez D.A."/>
            <person name="Oliver B.G."/>
            <person name="Graeser Y."/>
            <person name="Goldberg J.M."/>
            <person name="Li W."/>
            <person name="Martinez-Rossi N.M."/>
            <person name="Monod M."/>
            <person name="Shelest E."/>
            <person name="Barton R.C."/>
            <person name="Birch E."/>
            <person name="Brakhage A.A."/>
            <person name="Chen Z."/>
            <person name="Gurr S.J."/>
            <person name="Heiman D."/>
            <person name="Heitman J."/>
            <person name="Kosti I."/>
            <person name="Rossi A."/>
            <person name="Saif S."/>
            <person name="Samalova M."/>
            <person name="Saunders C.W."/>
            <person name="Shea T."/>
            <person name="Summerbell R.C."/>
            <person name="Xu J."/>
            <person name="Young S."/>
            <person name="Zeng Q."/>
            <person name="Birren B.W."/>
            <person name="Cuomo C.A."/>
            <person name="White T.C."/>
        </authorList>
    </citation>
    <scope>NUCLEOTIDE SEQUENCE [LARGE SCALE GENOMIC DNA]</scope>
    <source>
        <strain evidence="15">CBS 112818</strain>
    </source>
</reference>
<dbReference type="Gene3D" id="2.60.40.10">
    <property type="entry name" value="Immunoglobulins"/>
    <property type="match status" value="1"/>
</dbReference>
<dbReference type="PROSITE" id="PS00775">
    <property type="entry name" value="GLYCOSYL_HYDROL_F3"/>
    <property type="match status" value="1"/>
</dbReference>
<evidence type="ECO:0000313" key="14">
    <source>
        <dbReference type="EMBL" id="EGD98927.1"/>
    </source>
</evidence>
<dbReference type="InterPro" id="IPR036962">
    <property type="entry name" value="Glyco_hydro_3_N_sf"/>
</dbReference>
<evidence type="ECO:0000256" key="10">
    <source>
        <dbReference type="ARBA" id="ARBA00024983"/>
    </source>
</evidence>
<dbReference type="Proteomes" id="UP000009172">
    <property type="component" value="Unassembled WGS sequence"/>
</dbReference>
<dbReference type="EC" id="3.2.1.21" evidence="11"/>
<dbReference type="InterPro" id="IPR050288">
    <property type="entry name" value="Cellulose_deg_GH3"/>
</dbReference>
<dbReference type="SUPFAM" id="SSF52279">
    <property type="entry name" value="Beta-D-glucan exohydrolase, C-terminal domain"/>
    <property type="match status" value="1"/>
</dbReference>
<keyword evidence="9 11" id="KW-0624">Polysaccharide degradation</keyword>
<evidence type="ECO:0000256" key="6">
    <source>
        <dbReference type="ARBA" id="ARBA00023180"/>
    </source>
</evidence>
<dbReference type="PRINTS" id="PR00133">
    <property type="entry name" value="GLHYDRLASE3"/>
</dbReference>
<evidence type="ECO:0000256" key="11">
    <source>
        <dbReference type="RuleBase" id="RU361161"/>
    </source>
</evidence>
<keyword evidence="4 11" id="KW-0378">Hydrolase</keyword>
<dbReference type="InterPro" id="IPR001764">
    <property type="entry name" value="Glyco_hydro_3_N"/>
</dbReference>
<dbReference type="Pfam" id="PF14310">
    <property type="entry name" value="Fn3-like"/>
    <property type="match status" value="1"/>
</dbReference>
<dbReference type="GO" id="GO:0008422">
    <property type="term" value="F:beta-glucosidase activity"/>
    <property type="evidence" value="ECO:0007669"/>
    <property type="project" value="UniProtKB-EC"/>
</dbReference>
<accession>F2S5S8</accession>
<feature type="signal peptide" evidence="12">
    <location>
        <begin position="1"/>
        <end position="26"/>
    </location>
</feature>